<evidence type="ECO:0000313" key="2">
    <source>
        <dbReference type="Proteomes" id="UP001230496"/>
    </source>
</evidence>
<keyword evidence="2" id="KW-1185">Reference proteome</keyword>
<dbReference type="KEGG" id="msaa:QYS49_15850"/>
<dbReference type="AlphaFoldDB" id="A0AA49GFJ5"/>
<dbReference type="PROSITE" id="PS51257">
    <property type="entry name" value="PROKAR_LIPOPROTEIN"/>
    <property type="match status" value="1"/>
</dbReference>
<organism evidence="1 2">
    <name type="scientific">Marivirga salinarum</name>
    <dbReference type="NCBI Taxonomy" id="3059078"/>
    <lineage>
        <taxon>Bacteria</taxon>
        <taxon>Pseudomonadati</taxon>
        <taxon>Bacteroidota</taxon>
        <taxon>Cytophagia</taxon>
        <taxon>Cytophagales</taxon>
        <taxon>Marivirgaceae</taxon>
        <taxon>Marivirga</taxon>
    </lineage>
</organism>
<proteinExistence type="predicted"/>
<dbReference type="Proteomes" id="UP001230496">
    <property type="component" value="Chromosome"/>
</dbReference>
<protein>
    <recommendedName>
        <fullName evidence="3">DUF4843 domain-containing protein</fullName>
    </recommendedName>
</protein>
<name>A0AA49GFJ5_9BACT</name>
<dbReference type="RefSeq" id="WP_308348658.1">
    <property type="nucleotide sequence ID" value="NZ_CP129971.1"/>
</dbReference>
<accession>A0AA49GFJ5</accession>
<evidence type="ECO:0000313" key="1">
    <source>
        <dbReference type="EMBL" id="WKK78367.2"/>
    </source>
</evidence>
<sequence length="276" mass="29383">MKTINYIFLALFIGLVSSCVEPVDLVTGETKEGALLSLSGSGALSGAPEVDVPIENAKISFQRTILNYNVSVASNAEIVDQLIVSKTYGDQVVEIGTFSVEEGVALQLSTLSEFLQGFSGVTADDLRVGDQIVFKTEMVLNDGRQVIDNSATLAVNVSCLADLTGIYLVTNSWCSPSFEAEITQNPDGSYHLTVADGGGLSRCTTNDALNNAGTIVEQCGEILPSTALDYGTDGGYGIGDITGGSWDAQNGILTMQHIQEFTPNWPSEWESTYVRQ</sequence>
<evidence type="ECO:0008006" key="3">
    <source>
        <dbReference type="Google" id="ProtNLM"/>
    </source>
</evidence>
<reference evidence="1 2" key="1">
    <citation type="submission" date="2023-08" db="EMBL/GenBank/DDBJ databases">
        <title>Comparative genomics and taxonomic characterization of three novel marine species of genus Marivirga.</title>
        <authorList>
            <person name="Muhammad N."/>
            <person name="Kim S.-G."/>
        </authorList>
    </citation>
    <scope>NUCLEOTIDE SEQUENCE [LARGE SCALE GENOMIC DNA]</scope>
    <source>
        <strain evidence="1 2">BDSF4-3</strain>
    </source>
</reference>
<gene>
    <name evidence="1" type="ORF">QYS49_15850</name>
</gene>
<dbReference type="EMBL" id="CP129971">
    <property type="protein sequence ID" value="WKK78367.2"/>
    <property type="molecule type" value="Genomic_DNA"/>
</dbReference>